<evidence type="ECO:0000256" key="1">
    <source>
        <dbReference type="SAM" id="MobiDB-lite"/>
    </source>
</evidence>
<comment type="caution">
    <text evidence="2">The sequence shown here is derived from an EMBL/GenBank/DDBJ whole genome shotgun (WGS) entry which is preliminary data.</text>
</comment>
<protein>
    <submittedName>
        <fullName evidence="2">Uncharacterized protein</fullName>
    </submittedName>
</protein>
<dbReference type="Proteomes" id="UP001162156">
    <property type="component" value="Unassembled WGS sequence"/>
</dbReference>
<feature type="compositionally biased region" description="Polar residues" evidence="1">
    <location>
        <begin position="151"/>
        <end position="170"/>
    </location>
</feature>
<feature type="compositionally biased region" description="Polar residues" evidence="1">
    <location>
        <begin position="120"/>
        <end position="131"/>
    </location>
</feature>
<gene>
    <name evidence="2" type="ORF">NQ314_016338</name>
</gene>
<evidence type="ECO:0000313" key="2">
    <source>
        <dbReference type="EMBL" id="KAJ8930824.1"/>
    </source>
</evidence>
<keyword evidence="3" id="KW-1185">Reference proteome</keyword>
<evidence type="ECO:0000313" key="3">
    <source>
        <dbReference type="Proteomes" id="UP001162156"/>
    </source>
</evidence>
<feature type="compositionally biased region" description="Basic and acidic residues" evidence="1">
    <location>
        <begin position="63"/>
        <end position="73"/>
    </location>
</feature>
<feature type="compositionally biased region" description="Acidic residues" evidence="1">
    <location>
        <begin position="52"/>
        <end position="62"/>
    </location>
</feature>
<accession>A0AAV8WW23</accession>
<feature type="region of interest" description="Disordered" evidence="1">
    <location>
        <begin position="18"/>
        <end position="170"/>
    </location>
</feature>
<feature type="compositionally biased region" description="Basic and acidic residues" evidence="1">
    <location>
        <begin position="28"/>
        <end position="51"/>
    </location>
</feature>
<sequence>MKKKKRIQHLNELLEAFKRGRPTLNPHVEVKKRTKKTEIIPQKKIEMKQEISESDSEDNYNTDEEKAKNKQESSDEDLGDDTNKNKKMGEPIPSTSKCDFDLFADDSPPRHLLPKRIKSETSVDSNDFNKPSTSKQSSENNKNKESISYSTTDATPNVNFSTQDLLDNIV</sequence>
<name>A0AAV8WW23_9CUCU</name>
<dbReference type="AlphaFoldDB" id="A0AAV8WW23"/>
<dbReference type="EMBL" id="JANEYF010004537">
    <property type="protein sequence ID" value="KAJ8930824.1"/>
    <property type="molecule type" value="Genomic_DNA"/>
</dbReference>
<proteinExistence type="predicted"/>
<feature type="compositionally biased region" description="Low complexity" evidence="1">
    <location>
        <begin position="132"/>
        <end position="150"/>
    </location>
</feature>
<reference evidence="2" key="1">
    <citation type="journal article" date="2023" name="Insect Mol. Biol.">
        <title>Genome sequencing provides insights into the evolution of gene families encoding plant cell wall-degrading enzymes in longhorned beetles.</title>
        <authorList>
            <person name="Shin N.R."/>
            <person name="Okamura Y."/>
            <person name="Kirsch R."/>
            <person name="Pauchet Y."/>
        </authorList>
    </citation>
    <scope>NUCLEOTIDE SEQUENCE</scope>
    <source>
        <strain evidence="2">RBIC_L_NR</strain>
    </source>
</reference>
<organism evidence="2 3">
    <name type="scientific">Rhamnusium bicolor</name>
    <dbReference type="NCBI Taxonomy" id="1586634"/>
    <lineage>
        <taxon>Eukaryota</taxon>
        <taxon>Metazoa</taxon>
        <taxon>Ecdysozoa</taxon>
        <taxon>Arthropoda</taxon>
        <taxon>Hexapoda</taxon>
        <taxon>Insecta</taxon>
        <taxon>Pterygota</taxon>
        <taxon>Neoptera</taxon>
        <taxon>Endopterygota</taxon>
        <taxon>Coleoptera</taxon>
        <taxon>Polyphaga</taxon>
        <taxon>Cucujiformia</taxon>
        <taxon>Chrysomeloidea</taxon>
        <taxon>Cerambycidae</taxon>
        <taxon>Lepturinae</taxon>
        <taxon>Rhagiini</taxon>
        <taxon>Rhamnusium</taxon>
    </lineage>
</organism>